<dbReference type="Pfam" id="PF08423">
    <property type="entry name" value="Rad51"/>
    <property type="match status" value="1"/>
</dbReference>
<protein>
    <recommendedName>
        <fullName evidence="3">RecA family profile 1 domain-containing protein</fullName>
    </recommendedName>
</protein>
<dbReference type="PANTHER" id="PTHR46457:SF1">
    <property type="entry name" value="DNA REPAIR PROTEIN RAD51 HOMOLOG 4"/>
    <property type="match status" value="1"/>
</dbReference>
<accession>A0AA36GU48</accession>
<dbReference type="InterPro" id="IPR027417">
    <property type="entry name" value="P-loop_NTPase"/>
</dbReference>
<dbReference type="GO" id="GO:0005815">
    <property type="term" value="C:microtubule organizing center"/>
    <property type="evidence" value="ECO:0007669"/>
    <property type="project" value="TreeGrafter"/>
</dbReference>
<dbReference type="GO" id="GO:0005524">
    <property type="term" value="F:ATP binding"/>
    <property type="evidence" value="ECO:0007669"/>
    <property type="project" value="InterPro"/>
</dbReference>
<dbReference type="GO" id="GO:0000400">
    <property type="term" value="F:four-way junction DNA binding"/>
    <property type="evidence" value="ECO:0007669"/>
    <property type="project" value="TreeGrafter"/>
</dbReference>
<organism evidence="4 5">
    <name type="scientific">Cylicocyclus nassatus</name>
    <name type="common">Nematode worm</name>
    <dbReference type="NCBI Taxonomy" id="53992"/>
    <lineage>
        <taxon>Eukaryota</taxon>
        <taxon>Metazoa</taxon>
        <taxon>Ecdysozoa</taxon>
        <taxon>Nematoda</taxon>
        <taxon>Chromadorea</taxon>
        <taxon>Rhabditida</taxon>
        <taxon>Rhabditina</taxon>
        <taxon>Rhabditomorpha</taxon>
        <taxon>Strongyloidea</taxon>
        <taxon>Strongylidae</taxon>
        <taxon>Cylicocyclus</taxon>
    </lineage>
</organism>
<feature type="domain" description="RecA family profile 1" evidence="3">
    <location>
        <begin position="31"/>
        <end position="192"/>
    </location>
</feature>
<dbReference type="EMBL" id="CATQJL010000223">
    <property type="protein sequence ID" value="CAJ0598169.1"/>
    <property type="molecule type" value="Genomic_DNA"/>
</dbReference>
<dbReference type="GO" id="GO:0033063">
    <property type="term" value="C:Rad51B-Rad51C-Rad51D-XRCC2 complex"/>
    <property type="evidence" value="ECO:0007669"/>
    <property type="project" value="TreeGrafter"/>
</dbReference>
<name>A0AA36GU48_CYLNA</name>
<dbReference type="PROSITE" id="PS50162">
    <property type="entry name" value="RECA_2"/>
    <property type="match status" value="1"/>
</dbReference>
<dbReference type="InterPro" id="IPR051988">
    <property type="entry name" value="HRR_RAD51_Paralog"/>
</dbReference>
<dbReference type="Proteomes" id="UP001176961">
    <property type="component" value="Unassembled WGS sequence"/>
</dbReference>
<reference evidence="4" key="1">
    <citation type="submission" date="2023-07" db="EMBL/GenBank/DDBJ databases">
        <authorList>
            <consortium name="CYATHOMIX"/>
        </authorList>
    </citation>
    <scope>NUCLEOTIDE SEQUENCE</scope>
    <source>
        <strain evidence="4">N/A</strain>
    </source>
</reference>
<dbReference type="GO" id="GO:0003697">
    <property type="term" value="F:single-stranded DNA binding"/>
    <property type="evidence" value="ECO:0007669"/>
    <property type="project" value="TreeGrafter"/>
</dbReference>
<dbReference type="GO" id="GO:0042148">
    <property type="term" value="P:DNA strand invasion"/>
    <property type="evidence" value="ECO:0007669"/>
    <property type="project" value="TreeGrafter"/>
</dbReference>
<evidence type="ECO:0000313" key="4">
    <source>
        <dbReference type="EMBL" id="CAJ0598169.1"/>
    </source>
</evidence>
<gene>
    <name evidence="4" type="ORF">CYNAS_LOCUS10152</name>
</gene>
<dbReference type="GO" id="GO:0000723">
    <property type="term" value="P:telomere maintenance"/>
    <property type="evidence" value="ECO:0007669"/>
    <property type="project" value="TreeGrafter"/>
</dbReference>
<dbReference type="AlphaFoldDB" id="A0AA36GU48"/>
<dbReference type="GO" id="GO:0000724">
    <property type="term" value="P:double-strand break repair via homologous recombination"/>
    <property type="evidence" value="ECO:0007669"/>
    <property type="project" value="TreeGrafter"/>
</dbReference>
<dbReference type="SUPFAM" id="SSF52540">
    <property type="entry name" value="P-loop containing nucleoside triphosphate hydrolases"/>
    <property type="match status" value="1"/>
</dbReference>
<proteinExistence type="predicted"/>
<dbReference type="InterPro" id="IPR013632">
    <property type="entry name" value="Rad51_C"/>
</dbReference>
<dbReference type="GO" id="GO:0007131">
    <property type="term" value="P:reciprocal meiotic recombination"/>
    <property type="evidence" value="ECO:0007669"/>
    <property type="project" value="TreeGrafter"/>
</dbReference>
<keyword evidence="2" id="KW-0539">Nucleus</keyword>
<dbReference type="GO" id="GO:0140664">
    <property type="term" value="F:ATP-dependent DNA damage sensor activity"/>
    <property type="evidence" value="ECO:0007669"/>
    <property type="project" value="InterPro"/>
</dbReference>
<sequence length="266" mass="29693">MHDSCLDQYRMTKSQVKFKTARELFNFECTSSSALHSGCTELDNLIGGGFFPGCVTEISGEAGCGKSQICMQFAAVTIAEGRKVVCIETERGFSVKRVREILKLHTNEVDEAMQRLLISSPSTMEQMMNILGKLEHSTQQLDETSVVIVDAIATFFRGCTEKEDFQKWRNVLTMLYNIALHHNIAVIYVNHITTRPDSSSGEWTTTPFLAKGSSRRPTIQLWLDRSTTESGTIRRISVVKSPFSPTCSAEYVITNSGLSFVRLPSN</sequence>
<evidence type="ECO:0000313" key="5">
    <source>
        <dbReference type="Proteomes" id="UP001176961"/>
    </source>
</evidence>
<dbReference type="PANTHER" id="PTHR46457">
    <property type="entry name" value="DNA REPAIR PROTEIN RAD51 HOMOLOG 4"/>
    <property type="match status" value="1"/>
</dbReference>
<dbReference type="GO" id="GO:0005657">
    <property type="term" value="C:replication fork"/>
    <property type="evidence" value="ECO:0007669"/>
    <property type="project" value="TreeGrafter"/>
</dbReference>
<comment type="caution">
    <text evidence="4">The sequence shown here is derived from an EMBL/GenBank/DDBJ whole genome shotgun (WGS) entry which is preliminary data.</text>
</comment>
<comment type="subcellular location">
    <subcellularLocation>
        <location evidence="1">Nucleus</location>
    </subcellularLocation>
</comment>
<evidence type="ECO:0000256" key="1">
    <source>
        <dbReference type="ARBA" id="ARBA00004123"/>
    </source>
</evidence>
<dbReference type="InterPro" id="IPR020588">
    <property type="entry name" value="RecA_ATP-bd"/>
</dbReference>
<dbReference type="Gene3D" id="3.40.50.300">
    <property type="entry name" value="P-loop containing nucleotide triphosphate hydrolases"/>
    <property type="match status" value="1"/>
</dbReference>
<evidence type="ECO:0000259" key="3">
    <source>
        <dbReference type="PROSITE" id="PS50162"/>
    </source>
</evidence>
<keyword evidence="5" id="KW-1185">Reference proteome</keyword>
<evidence type="ECO:0000256" key="2">
    <source>
        <dbReference type="ARBA" id="ARBA00023242"/>
    </source>
</evidence>